<dbReference type="KEGG" id="cnk:EG343_21645"/>
<proteinExistence type="predicted"/>
<dbReference type="RefSeq" id="WP_123859703.1">
    <property type="nucleotide sequence ID" value="NZ_CP033923.1"/>
</dbReference>
<evidence type="ECO:0000313" key="1">
    <source>
        <dbReference type="EMBL" id="AZA93017.1"/>
    </source>
</evidence>
<keyword evidence="2" id="KW-1185">Reference proteome</keyword>
<dbReference type="AlphaFoldDB" id="A0AAD1DS06"/>
<accession>A0AAD1DS06</accession>
<gene>
    <name evidence="1" type="ORF">EG343_21645</name>
</gene>
<evidence type="ECO:0000313" key="2">
    <source>
        <dbReference type="Proteomes" id="UP000278288"/>
    </source>
</evidence>
<sequence length="102" mass="11904">MKQYLVYINFGSPAKNELEQKLIKFLMEIDRTIIDVKDLKSFKENIIGQIGFINQEFSNDFSKAVSWYNKGAKHKDYGLIGVSCAIVRLYEIKKKYEITKTD</sequence>
<reference evidence="1 2" key="1">
    <citation type="submission" date="2018-11" db="EMBL/GenBank/DDBJ databases">
        <title>Proposal to divide the Flavobacteriaceae and reorganize its genera based on Amino Acid Identity values calculated from whole genome sequences.</title>
        <authorList>
            <person name="Nicholson A.C."/>
            <person name="Gulvik C.A."/>
            <person name="Whitney A.M."/>
            <person name="Humrighouse B.W."/>
            <person name="Bell M."/>
            <person name="Holmes B."/>
            <person name="Steigerwalt A.G."/>
            <person name="Villarma A."/>
            <person name="Sheth M."/>
            <person name="Batra D."/>
            <person name="Pryor J."/>
            <person name="Bernardet J.-F."/>
            <person name="Hugo C."/>
            <person name="Kampfer P."/>
            <person name="Newman J."/>
            <person name="McQuiston J.R."/>
        </authorList>
    </citation>
    <scope>NUCLEOTIDE SEQUENCE [LARGE SCALE GENOMIC DNA]</scope>
    <source>
        <strain evidence="1 2">G0041</strain>
    </source>
</reference>
<dbReference type="Proteomes" id="UP000278288">
    <property type="component" value="Chromosome"/>
</dbReference>
<dbReference type="EMBL" id="CP033923">
    <property type="protein sequence ID" value="AZA93017.1"/>
    <property type="molecule type" value="Genomic_DNA"/>
</dbReference>
<organism evidence="1 2">
    <name type="scientific">Chryseobacterium nakagawai</name>
    <dbReference type="NCBI Taxonomy" id="1241982"/>
    <lineage>
        <taxon>Bacteria</taxon>
        <taxon>Pseudomonadati</taxon>
        <taxon>Bacteroidota</taxon>
        <taxon>Flavobacteriia</taxon>
        <taxon>Flavobacteriales</taxon>
        <taxon>Weeksellaceae</taxon>
        <taxon>Chryseobacterium group</taxon>
        <taxon>Chryseobacterium</taxon>
    </lineage>
</organism>
<protein>
    <submittedName>
        <fullName evidence="1">Uncharacterized protein</fullName>
    </submittedName>
</protein>
<name>A0AAD1DS06_CHRNA</name>